<dbReference type="EMBL" id="FNHL01000001">
    <property type="protein sequence ID" value="SDM22966.1"/>
    <property type="molecule type" value="Genomic_DNA"/>
</dbReference>
<dbReference type="PROSITE" id="PS51257">
    <property type="entry name" value="PROKAR_LIPOPROTEIN"/>
    <property type="match status" value="1"/>
</dbReference>
<feature type="region of interest" description="Disordered" evidence="1">
    <location>
        <begin position="25"/>
        <end position="56"/>
    </location>
</feature>
<feature type="domain" description="Pyrrolo-quinoline quinone repeat" evidence="2">
    <location>
        <begin position="263"/>
        <end position="329"/>
    </location>
</feature>
<dbReference type="InterPro" id="IPR011047">
    <property type="entry name" value="Quinoprotein_ADH-like_sf"/>
</dbReference>
<dbReference type="OrthoDB" id="8638at2157"/>
<dbReference type="InterPro" id="IPR018391">
    <property type="entry name" value="PQQ_b-propeller_rpt"/>
</dbReference>
<reference evidence="4" key="1">
    <citation type="submission" date="2016-10" db="EMBL/GenBank/DDBJ databases">
        <authorList>
            <person name="Varghese N."/>
            <person name="Submissions S."/>
        </authorList>
    </citation>
    <scope>NUCLEOTIDE SEQUENCE [LARGE SCALE GENOMIC DNA]</scope>
    <source>
        <strain evidence="4">CGMCC 1.10119</strain>
    </source>
</reference>
<sequence>MTGPYGRRRYLQLAAAALSTAVGGCLDGSEQSTPTDRPTTATAETTTEPTAAEPSVEGAAIRWRVPLAKRVSTPATDGDSVYTTSSDRTVRAFAAADGSRRWETSHPTALYRGPRVSDDAVYVCGYDRLSALDPRDGSERWHYELAGSFSSNPVFGDGRLYVGNSSVSTSHRASQYPEDLFALDPDDGSLVWKRDLAEEDRLAGRPLLHDGTLYVQLERGGLVALDPDTGETRWRTTLSSQRQQAKDGPKLAGRTLVATDADLVYGLDPENGSERWQVGDVATVPATLGDTVYVGGYVGTKRMVYALAAADGSERWRQTVDGEFSTISALSTGTTGLYVSTTRSAGDRGGRDDETTLHALGDGGSLRWRLTVSCAGVRPVAVHDETTFVGTGLGDGSLYALTAD</sequence>
<evidence type="ECO:0000256" key="1">
    <source>
        <dbReference type="SAM" id="MobiDB-lite"/>
    </source>
</evidence>
<dbReference type="PANTHER" id="PTHR34512:SF30">
    <property type="entry name" value="OUTER MEMBRANE PROTEIN ASSEMBLY FACTOR BAMB"/>
    <property type="match status" value="1"/>
</dbReference>
<dbReference type="RefSeq" id="WP_089695392.1">
    <property type="nucleotide sequence ID" value="NZ_FNHL01000001.1"/>
</dbReference>
<gene>
    <name evidence="3" type="ORF">SAMN04487949_1354</name>
</gene>
<name>A0A1G9RI95_9EURY</name>
<dbReference type="InterPro" id="IPR006311">
    <property type="entry name" value="TAT_signal"/>
</dbReference>
<dbReference type="AlphaFoldDB" id="A0A1G9RI95"/>
<protein>
    <submittedName>
        <fullName evidence="3">Outer membrane protein assembly factor BamB, contains PQQ-like beta-propeller repeat</fullName>
    </submittedName>
</protein>
<evidence type="ECO:0000259" key="2">
    <source>
        <dbReference type="Pfam" id="PF13360"/>
    </source>
</evidence>
<dbReference type="PROSITE" id="PS51318">
    <property type="entry name" value="TAT"/>
    <property type="match status" value="1"/>
</dbReference>
<dbReference type="Pfam" id="PF13360">
    <property type="entry name" value="PQQ_2"/>
    <property type="match status" value="2"/>
</dbReference>
<keyword evidence="4" id="KW-1185">Reference proteome</keyword>
<dbReference type="SMART" id="SM00564">
    <property type="entry name" value="PQQ"/>
    <property type="match status" value="6"/>
</dbReference>
<evidence type="ECO:0000313" key="4">
    <source>
        <dbReference type="Proteomes" id="UP000199451"/>
    </source>
</evidence>
<evidence type="ECO:0000313" key="3">
    <source>
        <dbReference type="EMBL" id="SDM22966.1"/>
    </source>
</evidence>
<dbReference type="SUPFAM" id="SSF50998">
    <property type="entry name" value="Quinoprotein alcohol dehydrogenase-like"/>
    <property type="match status" value="1"/>
</dbReference>
<dbReference type="Gene3D" id="2.130.10.10">
    <property type="entry name" value="YVTN repeat-like/Quinoprotein amine dehydrogenase"/>
    <property type="match status" value="2"/>
</dbReference>
<proteinExistence type="predicted"/>
<dbReference type="STRING" id="660521.SAMN04487949_1354"/>
<dbReference type="PANTHER" id="PTHR34512">
    <property type="entry name" value="CELL SURFACE PROTEIN"/>
    <property type="match status" value="1"/>
</dbReference>
<feature type="domain" description="Pyrrolo-quinoline quinone repeat" evidence="2">
    <location>
        <begin position="89"/>
        <end position="245"/>
    </location>
</feature>
<accession>A0A1G9RI95</accession>
<organism evidence="3 4">
    <name type="scientific">Halogranum gelatinilyticum</name>
    <dbReference type="NCBI Taxonomy" id="660521"/>
    <lineage>
        <taxon>Archaea</taxon>
        <taxon>Methanobacteriati</taxon>
        <taxon>Methanobacteriota</taxon>
        <taxon>Stenosarchaea group</taxon>
        <taxon>Halobacteria</taxon>
        <taxon>Halobacteriales</taxon>
        <taxon>Haloferacaceae</taxon>
    </lineage>
</organism>
<dbReference type="InterPro" id="IPR015943">
    <property type="entry name" value="WD40/YVTN_repeat-like_dom_sf"/>
</dbReference>
<feature type="compositionally biased region" description="Low complexity" evidence="1">
    <location>
        <begin position="33"/>
        <end position="54"/>
    </location>
</feature>
<dbReference type="InterPro" id="IPR002372">
    <property type="entry name" value="PQQ_rpt_dom"/>
</dbReference>
<dbReference type="Proteomes" id="UP000199451">
    <property type="component" value="Unassembled WGS sequence"/>
</dbReference>